<dbReference type="EMBL" id="JAGGLT010000027">
    <property type="protein sequence ID" value="MBP2072761.1"/>
    <property type="molecule type" value="Genomic_DNA"/>
</dbReference>
<evidence type="ECO:0000313" key="1">
    <source>
        <dbReference type="EMBL" id="MBP2072761.1"/>
    </source>
</evidence>
<evidence type="ECO:0000313" key="2">
    <source>
        <dbReference type="Proteomes" id="UP001166402"/>
    </source>
</evidence>
<reference evidence="1" key="1">
    <citation type="submission" date="2021-03" db="EMBL/GenBank/DDBJ databases">
        <title>Genomic Encyclopedia of Type Strains, Phase IV (KMG-IV): sequencing the most valuable type-strain genomes for metagenomic binning, comparative biology and taxonomic classification.</title>
        <authorList>
            <person name="Goeker M."/>
        </authorList>
    </citation>
    <scope>NUCLEOTIDE SEQUENCE</scope>
    <source>
        <strain evidence="1">DSM 101588</strain>
    </source>
</reference>
<accession>A0ABS4NGG7</accession>
<comment type="caution">
    <text evidence="1">The sequence shown here is derived from an EMBL/GenBank/DDBJ whole genome shotgun (WGS) entry which is preliminary data.</text>
</comment>
<sequence length="65" mass="7696">MPKSYKKYYVMSANVPVLVGGKNYTFTVEYRELINNKTVNHVITYKSNDGRNKWEISLDQILFYI</sequence>
<dbReference type="RefSeq" id="WP_209454475.1">
    <property type="nucleotide sequence ID" value="NZ_JAGGLT010000027.1"/>
</dbReference>
<name>A0ABS4NGG7_9THEO</name>
<proteinExistence type="predicted"/>
<gene>
    <name evidence="1" type="ORF">J2Z80_002304</name>
</gene>
<protein>
    <submittedName>
        <fullName evidence="1">Uncharacterized protein</fullName>
    </submittedName>
</protein>
<organism evidence="1 2">
    <name type="scientific">Thermoanaerobacterium butyriciformans</name>
    <dbReference type="NCBI Taxonomy" id="1702242"/>
    <lineage>
        <taxon>Bacteria</taxon>
        <taxon>Bacillati</taxon>
        <taxon>Bacillota</taxon>
        <taxon>Clostridia</taxon>
        <taxon>Thermoanaerobacterales</taxon>
        <taxon>Thermoanaerobacteraceae</taxon>
        <taxon>Thermoanaerobacterium</taxon>
    </lineage>
</organism>
<dbReference type="Proteomes" id="UP001166402">
    <property type="component" value="Unassembled WGS sequence"/>
</dbReference>
<keyword evidence="2" id="KW-1185">Reference proteome</keyword>